<sequence>MIEDVRPDPLGPLALSSGRHECFSDRCDHCPFCQNGFVGCQVRTALTRPVRPSRSSFPVFEVWPSFGVAPGVAVTTWSRRLGVSRHGRSRRADPSHLGAHQFKIEVAPHFPFSPLFFLFFPLLLPPPSSPLSGGFPACSWCSWWR</sequence>
<dbReference type="Proteomes" id="UP000652761">
    <property type="component" value="Unassembled WGS sequence"/>
</dbReference>
<dbReference type="EMBL" id="NMUH01003950">
    <property type="protein sequence ID" value="MQM07780.1"/>
    <property type="molecule type" value="Genomic_DNA"/>
</dbReference>
<proteinExistence type="predicted"/>
<accession>A0A843WYT1</accession>
<keyword evidence="2" id="KW-1185">Reference proteome</keyword>
<gene>
    <name evidence="1" type="ORF">Taro_040621</name>
</gene>
<evidence type="ECO:0000313" key="1">
    <source>
        <dbReference type="EMBL" id="MQM07780.1"/>
    </source>
</evidence>
<dbReference type="AlphaFoldDB" id="A0A843WYT1"/>
<comment type="caution">
    <text evidence="1">The sequence shown here is derived from an EMBL/GenBank/DDBJ whole genome shotgun (WGS) entry which is preliminary data.</text>
</comment>
<protein>
    <submittedName>
        <fullName evidence="1">Uncharacterized protein</fullName>
    </submittedName>
</protein>
<reference evidence="1" key="1">
    <citation type="submission" date="2017-07" db="EMBL/GenBank/DDBJ databases">
        <title>Taro Niue Genome Assembly and Annotation.</title>
        <authorList>
            <person name="Atibalentja N."/>
            <person name="Keating K."/>
            <person name="Fields C.J."/>
        </authorList>
    </citation>
    <scope>NUCLEOTIDE SEQUENCE</scope>
    <source>
        <strain evidence="1">Niue_2</strain>
        <tissue evidence="1">Leaf</tissue>
    </source>
</reference>
<evidence type="ECO:0000313" key="2">
    <source>
        <dbReference type="Proteomes" id="UP000652761"/>
    </source>
</evidence>
<organism evidence="1 2">
    <name type="scientific">Colocasia esculenta</name>
    <name type="common">Wild taro</name>
    <name type="synonym">Arum esculentum</name>
    <dbReference type="NCBI Taxonomy" id="4460"/>
    <lineage>
        <taxon>Eukaryota</taxon>
        <taxon>Viridiplantae</taxon>
        <taxon>Streptophyta</taxon>
        <taxon>Embryophyta</taxon>
        <taxon>Tracheophyta</taxon>
        <taxon>Spermatophyta</taxon>
        <taxon>Magnoliopsida</taxon>
        <taxon>Liliopsida</taxon>
        <taxon>Araceae</taxon>
        <taxon>Aroideae</taxon>
        <taxon>Colocasieae</taxon>
        <taxon>Colocasia</taxon>
    </lineage>
</organism>
<name>A0A843WYT1_COLES</name>